<dbReference type="PROSITE" id="PS50011">
    <property type="entry name" value="PROTEIN_KINASE_DOM"/>
    <property type="match status" value="1"/>
</dbReference>
<name>A0ABY6K5N3_9ARAC</name>
<evidence type="ECO:0000259" key="1">
    <source>
        <dbReference type="PROSITE" id="PS50011"/>
    </source>
</evidence>
<dbReference type="Proteomes" id="UP001235939">
    <property type="component" value="Chromosome 02"/>
</dbReference>
<evidence type="ECO:0000313" key="3">
    <source>
        <dbReference type="Proteomes" id="UP001235939"/>
    </source>
</evidence>
<gene>
    <name evidence="2" type="ORF">LAZ67_2001030</name>
</gene>
<dbReference type="PANTHER" id="PTHR24419">
    <property type="entry name" value="INTERLEUKIN-1 RECEPTOR-ASSOCIATED KINASE"/>
    <property type="match status" value="1"/>
</dbReference>
<proteinExistence type="predicted"/>
<dbReference type="EMBL" id="CP092864">
    <property type="protein sequence ID" value="UYV62550.1"/>
    <property type="molecule type" value="Genomic_DNA"/>
</dbReference>
<dbReference type="InterPro" id="IPR011009">
    <property type="entry name" value="Kinase-like_dom_sf"/>
</dbReference>
<organism evidence="2 3">
    <name type="scientific">Cordylochernes scorpioides</name>
    <dbReference type="NCBI Taxonomy" id="51811"/>
    <lineage>
        <taxon>Eukaryota</taxon>
        <taxon>Metazoa</taxon>
        <taxon>Ecdysozoa</taxon>
        <taxon>Arthropoda</taxon>
        <taxon>Chelicerata</taxon>
        <taxon>Arachnida</taxon>
        <taxon>Pseudoscorpiones</taxon>
        <taxon>Cheliferoidea</taxon>
        <taxon>Chernetidae</taxon>
        <taxon>Cordylochernes</taxon>
    </lineage>
</organism>
<keyword evidence="3" id="KW-1185">Reference proteome</keyword>
<evidence type="ECO:0000313" key="2">
    <source>
        <dbReference type="EMBL" id="UYV62550.1"/>
    </source>
</evidence>
<dbReference type="InterPro" id="IPR000719">
    <property type="entry name" value="Prot_kinase_dom"/>
</dbReference>
<feature type="domain" description="Protein kinase" evidence="1">
    <location>
        <begin position="35"/>
        <end position="394"/>
    </location>
</feature>
<dbReference type="SUPFAM" id="SSF56112">
    <property type="entry name" value="Protein kinase-like (PK-like)"/>
    <property type="match status" value="1"/>
</dbReference>
<dbReference type="Gene3D" id="1.10.510.10">
    <property type="entry name" value="Transferase(Phosphotransferase) domain 1"/>
    <property type="match status" value="1"/>
</dbReference>
<reference evidence="2 3" key="1">
    <citation type="submission" date="2022-01" db="EMBL/GenBank/DDBJ databases">
        <title>A chromosomal length assembly of Cordylochernes scorpioides.</title>
        <authorList>
            <person name="Zeh D."/>
            <person name="Zeh J."/>
        </authorList>
    </citation>
    <scope>NUCLEOTIDE SEQUENCE [LARGE SCALE GENOMIC DNA]</scope>
    <source>
        <strain evidence="2">IN4F17</strain>
        <tissue evidence="2">Whole Body</tissue>
    </source>
</reference>
<protein>
    <submittedName>
        <fullName evidence="2">GSG2</fullName>
    </submittedName>
</protein>
<dbReference type="PANTHER" id="PTHR24419:SF18">
    <property type="entry name" value="SERINE_THREONINE-PROTEIN KINASE HASPIN"/>
    <property type="match status" value="1"/>
</dbReference>
<accession>A0ABY6K5N3</accession>
<sequence length="394" mass="45600">MNKAKEDLLNNEDFLRIQSRCIGCTVHRFEDLFRGKKLFQVGIGSYAKCFGENQANSNPTIFRIVEISNFREPKVNHYLGIEYLQNVSVTNIEKELAIFDALNTLIDVQINLCYPDSFWLVHDKLHRFRYFEEIFCKHKIYWRFYKPRRVVYSLFAVFKIPYGGETLVSALELWKLLPHHLVGILCQLSLVLAYAEVRIGLIHCDLHPENILLLPTDEESITYQVDKETFSIPTFKLHAKIIDFGNSKIVKDGFGKLWNSNASDLLDIHSRIKNSNEEYKSLVPNLEKILGRDCREQLFLNGILDLKLAEFPLKMIFVKDAQKFQRTDENVQKFTGLIKENPRTTLLELEQDTGISKTTIGRIVTKSKRLLQNSSQDSSLMSKNCVGLQPVRTC</sequence>